<dbReference type="Gene3D" id="3.40.50.1820">
    <property type="entry name" value="alpha/beta hydrolase"/>
    <property type="match status" value="1"/>
</dbReference>
<protein>
    <recommendedName>
        <fullName evidence="2">Phospholipase/carboxylesterase/thioesterase domain-containing protein</fullName>
    </recommendedName>
</protein>
<gene>
    <name evidence="3" type="ORF">METZ01_LOCUS199765</name>
</gene>
<evidence type="ECO:0000256" key="1">
    <source>
        <dbReference type="ARBA" id="ARBA00022729"/>
    </source>
</evidence>
<dbReference type="SUPFAM" id="SSF53474">
    <property type="entry name" value="alpha/beta-Hydrolases"/>
    <property type="match status" value="1"/>
</dbReference>
<sequence>MDYRILSLFFITLIIASDPKPMEIQTHYFNAKTDKELDLQYALYLPDDYPDTGETYPLVLFLHGAGERGGNLDLVKIHGIPKLIDEGKSFPFITIAPQCPDEGYWDRPEYVRSLISLIKEIMKTYAVDKTRVYGTGLSMGGLGTLAIAIKEPGLFAAIIPVCGGADLKKIDRINQLPIWLFHGEADSVIPVENSLSIYDALKPINEHVFLTIYKGVGHDSWTETYENEAVYEWLLMYRK</sequence>
<organism evidence="3">
    <name type="scientific">marine metagenome</name>
    <dbReference type="NCBI Taxonomy" id="408172"/>
    <lineage>
        <taxon>unclassified sequences</taxon>
        <taxon>metagenomes</taxon>
        <taxon>ecological metagenomes</taxon>
    </lineage>
</organism>
<dbReference type="InterPro" id="IPR050955">
    <property type="entry name" value="Plant_Biomass_Hydrol_Est"/>
</dbReference>
<reference evidence="3" key="1">
    <citation type="submission" date="2018-05" db="EMBL/GenBank/DDBJ databases">
        <authorList>
            <person name="Lanie J.A."/>
            <person name="Ng W.-L."/>
            <person name="Kazmierczak K.M."/>
            <person name="Andrzejewski T.M."/>
            <person name="Davidsen T.M."/>
            <person name="Wayne K.J."/>
            <person name="Tettelin H."/>
            <person name="Glass J.I."/>
            <person name="Rusch D."/>
            <person name="Podicherti R."/>
            <person name="Tsui H.-C.T."/>
            <person name="Winkler M.E."/>
        </authorList>
    </citation>
    <scope>NUCLEOTIDE SEQUENCE</scope>
</reference>
<accession>A0A382EAA9</accession>
<evidence type="ECO:0000313" key="3">
    <source>
        <dbReference type="EMBL" id="SVB46911.1"/>
    </source>
</evidence>
<dbReference type="GO" id="GO:0016787">
    <property type="term" value="F:hydrolase activity"/>
    <property type="evidence" value="ECO:0007669"/>
    <property type="project" value="InterPro"/>
</dbReference>
<dbReference type="EMBL" id="UINC01043203">
    <property type="protein sequence ID" value="SVB46911.1"/>
    <property type="molecule type" value="Genomic_DNA"/>
</dbReference>
<keyword evidence="1" id="KW-0732">Signal</keyword>
<evidence type="ECO:0000259" key="2">
    <source>
        <dbReference type="Pfam" id="PF02230"/>
    </source>
</evidence>
<feature type="domain" description="Phospholipase/carboxylesterase/thioesterase" evidence="2">
    <location>
        <begin position="111"/>
        <end position="224"/>
    </location>
</feature>
<dbReference type="InterPro" id="IPR029058">
    <property type="entry name" value="AB_hydrolase_fold"/>
</dbReference>
<dbReference type="Pfam" id="PF02230">
    <property type="entry name" value="Abhydrolase_2"/>
    <property type="match status" value="1"/>
</dbReference>
<proteinExistence type="predicted"/>
<dbReference type="AlphaFoldDB" id="A0A382EAA9"/>
<name>A0A382EAA9_9ZZZZ</name>
<dbReference type="PANTHER" id="PTHR43037:SF1">
    <property type="entry name" value="BLL1128 PROTEIN"/>
    <property type="match status" value="1"/>
</dbReference>
<dbReference type="PANTHER" id="PTHR43037">
    <property type="entry name" value="UNNAMED PRODUCT-RELATED"/>
    <property type="match status" value="1"/>
</dbReference>
<dbReference type="InterPro" id="IPR003140">
    <property type="entry name" value="PLipase/COase/thioEstase"/>
</dbReference>